<dbReference type="GO" id="GO:0008270">
    <property type="term" value="F:zinc ion binding"/>
    <property type="evidence" value="ECO:0007669"/>
    <property type="project" value="UniProtKB-KW"/>
</dbReference>
<reference evidence="9" key="1">
    <citation type="submission" date="2019-10" db="EMBL/GenBank/DDBJ databases">
        <authorList>
            <person name="Zhang R."/>
            <person name="Pan Y."/>
            <person name="Wang J."/>
            <person name="Ma R."/>
            <person name="Yu S."/>
        </authorList>
    </citation>
    <scope>NUCLEOTIDE SEQUENCE</scope>
    <source>
        <strain evidence="9">LA-IB0</strain>
        <tissue evidence="9">Leaf</tissue>
    </source>
</reference>
<evidence type="ECO:0000256" key="2">
    <source>
        <dbReference type="ARBA" id="ARBA00012483"/>
    </source>
</evidence>
<dbReference type="EC" id="2.3.2.27" evidence="2"/>
<dbReference type="SUPFAM" id="SSF57850">
    <property type="entry name" value="RING/U-box"/>
    <property type="match status" value="1"/>
</dbReference>
<dbReference type="GO" id="GO:0005737">
    <property type="term" value="C:cytoplasm"/>
    <property type="evidence" value="ECO:0007669"/>
    <property type="project" value="TreeGrafter"/>
</dbReference>
<comment type="catalytic activity">
    <reaction evidence="1">
        <text>S-ubiquitinyl-[E2 ubiquitin-conjugating enzyme]-L-cysteine + [acceptor protein]-L-lysine = [E2 ubiquitin-conjugating enzyme]-L-cysteine + N(6)-ubiquitinyl-[acceptor protein]-L-lysine.</text>
        <dbReference type="EC" id="2.3.2.27"/>
    </reaction>
</comment>
<evidence type="ECO:0000313" key="9">
    <source>
        <dbReference type="EMBL" id="KAG8380386.1"/>
    </source>
</evidence>
<evidence type="ECO:0000256" key="1">
    <source>
        <dbReference type="ARBA" id="ARBA00000900"/>
    </source>
</evidence>
<dbReference type="CDD" id="cd16454">
    <property type="entry name" value="RING-H2_PA-TM-RING"/>
    <property type="match status" value="1"/>
</dbReference>
<evidence type="ECO:0000256" key="3">
    <source>
        <dbReference type="ARBA" id="ARBA00022723"/>
    </source>
</evidence>
<dbReference type="SMART" id="SM00184">
    <property type="entry name" value="RING"/>
    <property type="match status" value="1"/>
</dbReference>
<gene>
    <name evidence="9" type="ORF">BUALT_Bualt06G0010000</name>
</gene>
<keyword evidence="4 6" id="KW-0863">Zinc-finger</keyword>
<proteinExistence type="predicted"/>
<evidence type="ECO:0000256" key="6">
    <source>
        <dbReference type="PROSITE-ProRule" id="PRU00175"/>
    </source>
</evidence>
<keyword evidence="10" id="KW-1185">Reference proteome</keyword>
<dbReference type="InterPro" id="IPR001841">
    <property type="entry name" value="Znf_RING"/>
</dbReference>
<name>A0AAV6XIM9_9LAMI</name>
<dbReference type="Gene3D" id="3.30.40.10">
    <property type="entry name" value="Zinc/RING finger domain, C3HC4 (zinc finger)"/>
    <property type="match status" value="1"/>
</dbReference>
<protein>
    <recommendedName>
        <fullName evidence="2">RING-type E3 ubiquitin transferase</fullName>
        <ecNumber evidence="2">2.3.2.27</ecNumber>
    </recommendedName>
</protein>
<feature type="region of interest" description="Disordered" evidence="7">
    <location>
        <begin position="194"/>
        <end position="238"/>
    </location>
</feature>
<dbReference type="PROSITE" id="PS50089">
    <property type="entry name" value="ZF_RING_2"/>
    <property type="match status" value="1"/>
</dbReference>
<organism evidence="9 10">
    <name type="scientific">Buddleja alternifolia</name>
    <dbReference type="NCBI Taxonomy" id="168488"/>
    <lineage>
        <taxon>Eukaryota</taxon>
        <taxon>Viridiplantae</taxon>
        <taxon>Streptophyta</taxon>
        <taxon>Embryophyta</taxon>
        <taxon>Tracheophyta</taxon>
        <taxon>Spermatophyta</taxon>
        <taxon>Magnoliopsida</taxon>
        <taxon>eudicotyledons</taxon>
        <taxon>Gunneridae</taxon>
        <taxon>Pentapetalae</taxon>
        <taxon>asterids</taxon>
        <taxon>lamiids</taxon>
        <taxon>Lamiales</taxon>
        <taxon>Scrophulariaceae</taxon>
        <taxon>Buddlejeae</taxon>
        <taxon>Buddleja</taxon>
    </lineage>
</organism>
<evidence type="ECO:0000256" key="5">
    <source>
        <dbReference type="ARBA" id="ARBA00022833"/>
    </source>
</evidence>
<evidence type="ECO:0000313" key="10">
    <source>
        <dbReference type="Proteomes" id="UP000826271"/>
    </source>
</evidence>
<feature type="domain" description="RING-type" evidence="8">
    <location>
        <begin position="122"/>
        <end position="166"/>
    </location>
</feature>
<comment type="caution">
    <text evidence="9">The sequence shown here is derived from an EMBL/GenBank/DDBJ whole genome shotgun (WGS) entry which is preliminary data.</text>
</comment>
<dbReference type="EMBL" id="WHWC01000006">
    <property type="protein sequence ID" value="KAG8380386.1"/>
    <property type="molecule type" value="Genomic_DNA"/>
</dbReference>
<dbReference type="Proteomes" id="UP000826271">
    <property type="component" value="Unassembled WGS sequence"/>
</dbReference>
<sequence>MTNSISMIPTLLNQTFVLIATTPSSHPQSARNPINGHPSFLCPNCLFEYYYYTAYDYDADDDFTLPITTPEVQDFYDYYFSAPPIRTTPALGSFIDSLPIMMRLVPPPTSSSSSSSNTQSSCSICKEDFETADIFVTINEVPCGHCFHKDCIVEWLHQSNTCPLCRYKCPAAAATESMPMSMPRGTSSGLSAIADAATGSDHPPQWRTQSTNSTGEGIDSMVLDEDGDTLMVDSSQTS</sequence>
<dbReference type="Pfam" id="PF13639">
    <property type="entry name" value="zf-RING_2"/>
    <property type="match status" value="1"/>
</dbReference>
<evidence type="ECO:0000256" key="7">
    <source>
        <dbReference type="SAM" id="MobiDB-lite"/>
    </source>
</evidence>
<dbReference type="PANTHER" id="PTHR15710">
    <property type="entry name" value="E3 UBIQUITIN-PROTEIN LIGASE PRAJA"/>
    <property type="match status" value="1"/>
</dbReference>
<keyword evidence="5" id="KW-0862">Zinc</keyword>
<accession>A0AAV6XIM9</accession>
<dbReference type="InterPro" id="IPR013083">
    <property type="entry name" value="Znf_RING/FYVE/PHD"/>
</dbReference>
<dbReference type="GO" id="GO:0061630">
    <property type="term" value="F:ubiquitin protein ligase activity"/>
    <property type="evidence" value="ECO:0007669"/>
    <property type="project" value="UniProtKB-EC"/>
</dbReference>
<feature type="compositionally biased region" description="Polar residues" evidence="7">
    <location>
        <begin position="206"/>
        <end position="215"/>
    </location>
</feature>
<evidence type="ECO:0000259" key="8">
    <source>
        <dbReference type="PROSITE" id="PS50089"/>
    </source>
</evidence>
<dbReference type="PANTHER" id="PTHR15710:SF196">
    <property type="entry name" value="F6A14.12 PROTEIN-RELATED"/>
    <property type="match status" value="1"/>
</dbReference>
<dbReference type="GO" id="GO:0016567">
    <property type="term" value="P:protein ubiquitination"/>
    <property type="evidence" value="ECO:0007669"/>
    <property type="project" value="TreeGrafter"/>
</dbReference>
<evidence type="ECO:0000256" key="4">
    <source>
        <dbReference type="ARBA" id="ARBA00022771"/>
    </source>
</evidence>
<dbReference type="AlphaFoldDB" id="A0AAV6XIM9"/>
<keyword evidence="3" id="KW-0479">Metal-binding</keyword>